<organism evidence="2 3">
    <name type="scientific">Acetivibrio ethanolgignens</name>
    <dbReference type="NCBI Taxonomy" id="290052"/>
    <lineage>
        <taxon>Bacteria</taxon>
        <taxon>Bacillati</taxon>
        <taxon>Bacillota</taxon>
        <taxon>Clostridia</taxon>
        <taxon>Eubacteriales</taxon>
        <taxon>Oscillospiraceae</taxon>
        <taxon>Acetivibrio</taxon>
    </lineage>
</organism>
<evidence type="ECO:0000256" key="1">
    <source>
        <dbReference type="SAM" id="Phobius"/>
    </source>
</evidence>
<dbReference type="AlphaFoldDB" id="A0A0V8QE91"/>
<gene>
    <name evidence="2" type="ORF">ASU35_11115</name>
</gene>
<keyword evidence="3" id="KW-1185">Reference proteome</keyword>
<keyword evidence="1" id="KW-0472">Membrane</keyword>
<dbReference type="Proteomes" id="UP000054874">
    <property type="component" value="Unassembled WGS sequence"/>
</dbReference>
<comment type="caution">
    <text evidence="2">The sequence shown here is derived from an EMBL/GenBank/DDBJ whole genome shotgun (WGS) entry which is preliminary data.</text>
</comment>
<feature type="transmembrane region" description="Helical" evidence="1">
    <location>
        <begin position="7"/>
        <end position="26"/>
    </location>
</feature>
<name>A0A0V8QE91_9FIRM</name>
<proteinExistence type="predicted"/>
<protein>
    <submittedName>
        <fullName evidence="2">Uncharacterized protein</fullName>
    </submittedName>
</protein>
<sequence length="136" mass="15497">MKRRGKGIRYMTAAGIGLSMLLLIVWEQELWNAKSSKEIYKILCDAFTVPGLLFLMLGFLLILSRQGIFHGVSYLMGGAVSQLLPFLGKPRESYGAYLERKRKKKEEPMWEYQVLFVTGGIFFAGALLLLYLYCNT</sequence>
<keyword evidence="1" id="KW-1133">Transmembrane helix</keyword>
<accession>A0A0V8QE91</accession>
<feature type="transmembrane region" description="Helical" evidence="1">
    <location>
        <begin position="46"/>
        <end position="63"/>
    </location>
</feature>
<feature type="transmembrane region" description="Helical" evidence="1">
    <location>
        <begin position="110"/>
        <end position="133"/>
    </location>
</feature>
<evidence type="ECO:0000313" key="2">
    <source>
        <dbReference type="EMBL" id="KSV58895.1"/>
    </source>
</evidence>
<keyword evidence="1" id="KW-0812">Transmembrane</keyword>
<dbReference type="RefSeq" id="WP_058352879.1">
    <property type="nucleotide sequence ID" value="NZ_CABMMD010000157.1"/>
</dbReference>
<dbReference type="EMBL" id="LNAM01000157">
    <property type="protein sequence ID" value="KSV58895.1"/>
    <property type="molecule type" value="Genomic_DNA"/>
</dbReference>
<reference evidence="2 3" key="1">
    <citation type="submission" date="2015-11" db="EMBL/GenBank/DDBJ databases">
        <title>Butyribacter intestini gen. nov., sp. nov., a butyric acid-producing bacterium of the family Lachnospiraceae isolated from the human faeces.</title>
        <authorList>
            <person name="Zou Y."/>
            <person name="Xue W."/>
            <person name="Luo G."/>
            <person name="Lv M."/>
        </authorList>
    </citation>
    <scope>NUCLEOTIDE SEQUENCE [LARGE SCALE GENOMIC DNA]</scope>
    <source>
        <strain evidence="2 3">ACET-33324</strain>
    </source>
</reference>
<evidence type="ECO:0000313" key="3">
    <source>
        <dbReference type="Proteomes" id="UP000054874"/>
    </source>
</evidence>